<dbReference type="OrthoDB" id="5916850at2759"/>
<organism evidence="2 3">
    <name type="scientific">Trichuris trichiura</name>
    <name type="common">Whipworm</name>
    <name type="synonym">Trichocephalus trichiurus</name>
    <dbReference type="NCBI Taxonomy" id="36087"/>
    <lineage>
        <taxon>Eukaryota</taxon>
        <taxon>Metazoa</taxon>
        <taxon>Ecdysozoa</taxon>
        <taxon>Nematoda</taxon>
        <taxon>Enoplea</taxon>
        <taxon>Dorylaimia</taxon>
        <taxon>Trichinellida</taxon>
        <taxon>Trichuridae</taxon>
        <taxon>Trichuris</taxon>
    </lineage>
</organism>
<evidence type="ECO:0000313" key="3">
    <source>
        <dbReference type="Proteomes" id="UP000030665"/>
    </source>
</evidence>
<dbReference type="STRING" id="36087.A0A077Z169"/>
<evidence type="ECO:0000256" key="1">
    <source>
        <dbReference type="SAM" id="Phobius"/>
    </source>
</evidence>
<reference evidence="2" key="2">
    <citation type="submission" date="2014-03" db="EMBL/GenBank/DDBJ databases">
        <title>The whipworm genome and dual-species transcriptomics of an intimate host-pathogen interaction.</title>
        <authorList>
            <person name="Foth B.J."/>
            <person name="Tsai I.J."/>
            <person name="Reid A.J."/>
            <person name="Bancroft A.J."/>
            <person name="Nichol S."/>
            <person name="Tracey A."/>
            <person name="Holroyd N."/>
            <person name="Cotton J.A."/>
            <person name="Stanley E.J."/>
            <person name="Zarowiecki M."/>
            <person name="Liu J.Z."/>
            <person name="Huckvale T."/>
            <person name="Cooper P.J."/>
            <person name="Grencis R.K."/>
            <person name="Berriman M."/>
        </authorList>
    </citation>
    <scope>NUCLEOTIDE SEQUENCE [LARGE SCALE GENOMIC DNA]</scope>
</reference>
<sequence>MVLKRGLQLNSSNIERHFNFLINCQRYCYGYLRVRTALISVSLVDALFWTALVLRGIYFFFNVTSSALTTSWLTFTVPIGLVAYVSLLTTLLAVRKRRYYLLLPQFVVKVTTLTLCIVFTFALFALAFVQPQRFADVLTPFYLPVDTLQMKQFIRIGASIFLVVSFLFVGLEIWLLLILCKCYQSYRILYIMCKLYSRPASNKLEALTINSLV</sequence>
<feature type="transmembrane region" description="Helical" evidence="1">
    <location>
        <begin position="153"/>
        <end position="179"/>
    </location>
</feature>
<feature type="transmembrane region" description="Helical" evidence="1">
    <location>
        <begin position="72"/>
        <end position="94"/>
    </location>
</feature>
<feature type="transmembrane region" description="Helical" evidence="1">
    <location>
        <begin position="36"/>
        <end position="60"/>
    </location>
</feature>
<keyword evidence="1" id="KW-0812">Transmembrane</keyword>
<accession>A0A077Z169</accession>
<reference evidence="2" key="1">
    <citation type="submission" date="2014-01" db="EMBL/GenBank/DDBJ databases">
        <authorList>
            <person name="Aslett M."/>
        </authorList>
    </citation>
    <scope>NUCLEOTIDE SEQUENCE</scope>
</reference>
<keyword evidence="3" id="KW-1185">Reference proteome</keyword>
<keyword evidence="1" id="KW-1133">Transmembrane helix</keyword>
<dbReference type="AlphaFoldDB" id="A0A077Z169"/>
<name>A0A077Z169_TRITR</name>
<dbReference type="EMBL" id="HG805883">
    <property type="protein sequence ID" value="CDW54167.1"/>
    <property type="molecule type" value="Genomic_DNA"/>
</dbReference>
<protein>
    <submittedName>
        <fullName evidence="2">Uncharacterized protein</fullName>
    </submittedName>
</protein>
<dbReference type="Proteomes" id="UP000030665">
    <property type="component" value="Unassembled WGS sequence"/>
</dbReference>
<evidence type="ECO:0000313" key="2">
    <source>
        <dbReference type="EMBL" id="CDW54167.1"/>
    </source>
</evidence>
<feature type="transmembrane region" description="Helical" evidence="1">
    <location>
        <begin position="106"/>
        <end position="129"/>
    </location>
</feature>
<gene>
    <name evidence="2" type="ORF">TTRE_0000243701</name>
</gene>
<proteinExistence type="predicted"/>
<keyword evidence="1" id="KW-0472">Membrane</keyword>